<keyword evidence="3 5" id="KW-1133">Transmembrane helix</keyword>
<organism evidence="7 8">
    <name type="scientific">Balneatrix alpica</name>
    <dbReference type="NCBI Taxonomy" id="75684"/>
    <lineage>
        <taxon>Bacteria</taxon>
        <taxon>Pseudomonadati</taxon>
        <taxon>Pseudomonadota</taxon>
        <taxon>Gammaproteobacteria</taxon>
        <taxon>Oceanospirillales</taxon>
        <taxon>Balneatrichaceae</taxon>
        <taxon>Balneatrix</taxon>
    </lineage>
</organism>
<dbReference type="PANTHER" id="PTHR32322:SF9">
    <property type="entry name" value="AMINO-ACID METABOLITE EFFLUX PUMP-RELATED"/>
    <property type="match status" value="1"/>
</dbReference>
<evidence type="ECO:0000259" key="6">
    <source>
        <dbReference type="Pfam" id="PF00892"/>
    </source>
</evidence>
<protein>
    <submittedName>
        <fullName evidence="7">DMT family transporter</fullName>
    </submittedName>
</protein>
<feature type="transmembrane region" description="Helical" evidence="5">
    <location>
        <begin position="208"/>
        <end position="229"/>
    </location>
</feature>
<feature type="transmembrane region" description="Helical" evidence="5">
    <location>
        <begin position="68"/>
        <end position="88"/>
    </location>
</feature>
<feature type="transmembrane region" description="Helical" evidence="5">
    <location>
        <begin position="124"/>
        <end position="142"/>
    </location>
</feature>
<feature type="domain" description="EamA" evidence="6">
    <location>
        <begin position="148"/>
        <end position="280"/>
    </location>
</feature>
<evidence type="ECO:0000256" key="2">
    <source>
        <dbReference type="ARBA" id="ARBA00022692"/>
    </source>
</evidence>
<dbReference type="Proteomes" id="UP001589628">
    <property type="component" value="Unassembled WGS sequence"/>
</dbReference>
<feature type="transmembrane region" description="Helical" evidence="5">
    <location>
        <begin position="241"/>
        <end position="260"/>
    </location>
</feature>
<dbReference type="RefSeq" id="WP_027313944.1">
    <property type="nucleotide sequence ID" value="NZ_JBHLZN010000001.1"/>
</dbReference>
<evidence type="ECO:0000256" key="5">
    <source>
        <dbReference type="SAM" id="Phobius"/>
    </source>
</evidence>
<dbReference type="InterPro" id="IPR000620">
    <property type="entry name" value="EamA_dom"/>
</dbReference>
<proteinExistence type="predicted"/>
<accession>A0ABV5ZCR6</accession>
<feature type="transmembrane region" description="Helical" evidence="5">
    <location>
        <begin position="148"/>
        <end position="165"/>
    </location>
</feature>
<feature type="transmembrane region" description="Helical" evidence="5">
    <location>
        <begin position="94"/>
        <end position="115"/>
    </location>
</feature>
<reference evidence="7 8" key="1">
    <citation type="submission" date="2024-09" db="EMBL/GenBank/DDBJ databases">
        <authorList>
            <person name="Sun Q."/>
            <person name="Mori K."/>
        </authorList>
    </citation>
    <scope>NUCLEOTIDE SEQUENCE [LARGE SCALE GENOMIC DNA]</scope>
    <source>
        <strain evidence="7 8">ATCC 51285</strain>
    </source>
</reference>
<dbReference type="SUPFAM" id="SSF103481">
    <property type="entry name" value="Multidrug resistance efflux transporter EmrE"/>
    <property type="match status" value="2"/>
</dbReference>
<dbReference type="EMBL" id="JBHLZN010000001">
    <property type="protein sequence ID" value="MFB9885899.1"/>
    <property type="molecule type" value="Genomic_DNA"/>
</dbReference>
<gene>
    <name evidence="7" type="ORF">ACFFLH_05710</name>
</gene>
<dbReference type="InterPro" id="IPR037185">
    <property type="entry name" value="EmrE-like"/>
</dbReference>
<dbReference type="InterPro" id="IPR050638">
    <property type="entry name" value="AA-Vitamin_Transporters"/>
</dbReference>
<evidence type="ECO:0000256" key="3">
    <source>
        <dbReference type="ARBA" id="ARBA00022989"/>
    </source>
</evidence>
<keyword evidence="2 5" id="KW-0812">Transmembrane</keyword>
<keyword evidence="4 5" id="KW-0472">Membrane</keyword>
<feature type="domain" description="EamA" evidence="6">
    <location>
        <begin position="12"/>
        <end position="135"/>
    </location>
</feature>
<sequence>MQVGKGQLVQQWPVLVALFVVLIWGLNVVMMKVAVTGLSPVLFTALRFALVAALLWPFWRVEAWIRWPVIRVALTMGVGHFLLLSLGVQYVDSALAGILLLLGGPLSMLLAYLFLQERLSRRQLTALLLAMLGVIGPTLLLATADIQIGALLILLCELMWAWGNLQVRRLAKVPVYTLNFWTAAVTAPLCGLWLSLSDFDWQTVDWNMASLGAVAYVALASSILAYGLWYQLINLHGVQRFASLTLVRPLITALAGYLILQESLHPWQWVGGGLTLLAIYRFYRG</sequence>
<comment type="caution">
    <text evidence="7">The sequence shown here is derived from an EMBL/GenBank/DDBJ whole genome shotgun (WGS) entry which is preliminary data.</text>
</comment>
<feature type="transmembrane region" description="Helical" evidence="5">
    <location>
        <begin position="12"/>
        <end position="31"/>
    </location>
</feature>
<feature type="transmembrane region" description="Helical" evidence="5">
    <location>
        <begin position="266"/>
        <end position="283"/>
    </location>
</feature>
<feature type="transmembrane region" description="Helical" evidence="5">
    <location>
        <begin position="177"/>
        <end position="196"/>
    </location>
</feature>
<feature type="transmembrane region" description="Helical" evidence="5">
    <location>
        <begin position="37"/>
        <end position="56"/>
    </location>
</feature>
<dbReference type="Pfam" id="PF00892">
    <property type="entry name" value="EamA"/>
    <property type="match status" value="2"/>
</dbReference>
<keyword evidence="8" id="KW-1185">Reference proteome</keyword>
<evidence type="ECO:0000256" key="4">
    <source>
        <dbReference type="ARBA" id="ARBA00023136"/>
    </source>
</evidence>
<evidence type="ECO:0000256" key="1">
    <source>
        <dbReference type="ARBA" id="ARBA00004141"/>
    </source>
</evidence>
<evidence type="ECO:0000313" key="7">
    <source>
        <dbReference type="EMBL" id="MFB9885899.1"/>
    </source>
</evidence>
<name>A0ABV5ZCR6_9GAMM</name>
<dbReference type="PANTHER" id="PTHR32322">
    <property type="entry name" value="INNER MEMBRANE TRANSPORTER"/>
    <property type="match status" value="1"/>
</dbReference>
<comment type="subcellular location">
    <subcellularLocation>
        <location evidence="1">Membrane</location>
        <topology evidence="1">Multi-pass membrane protein</topology>
    </subcellularLocation>
</comment>
<evidence type="ECO:0000313" key="8">
    <source>
        <dbReference type="Proteomes" id="UP001589628"/>
    </source>
</evidence>